<feature type="region of interest" description="Disordered" evidence="1">
    <location>
        <begin position="542"/>
        <end position="582"/>
    </location>
</feature>
<feature type="compositionally biased region" description="Polar residues" evidence="1">
    <location>
        <begin position="252"/>
        <end position="270"/>
    </location>
</feature>
<dbReference type="AlphaFoldDB" id="A0A0G4I9L4"/>
<proteinExistence type="predicted"/>
<feature type="compositionally biased region" description="Basic residues" evidence="1">
    <location>
        <begin position="457"/>
        <end position="470"/>
    </location>
</feature>
<dbReference type="EMBL" id="CDMZ01005732">
    <property type="protein sequence ID" value="CEM53848.1"/>
    <property type="molecule type" value="Genomic_DNA"/>
</dbReference>
<feature type="compositionally biased region" description="Polar residues" evidence="1">
    <location>
        <begin position="607"/>
        <end position="623"/>
    </location>
</feature>
<name>A0A0G4I9L4_9ALVE</name>
<feature type="compositionally biased region" description="Basic and acidic residues" evidence="1">
    <location>
        <begin position="272"/>
        <end position="286"/>
    </location>
</feature>
<reference evidence="2" key="1">
    <citation type="submission" date="2014-11" db="EMBL/GenBank/DDBJ databases">
        <authorList>
            <person name="Otto D Thomas"/>
            <person name="Naeem Raeece"/>
        </authorList>
    </citation>
    <scope>NUCLEOTIDE SEQUENCE</scope>
</reference>
<feature type="compositionally biased region" description="Pro residues" evidence="1">
    <location>
        <begin position="476"/>
        <end position="489"/>
    </location>
</feature>
<evidence type="ECO:0000256" key="1">
    <source>
        <dbReference type="SAM" id="MobiDB-lite"/>
    </source>
</evidence>
<sequence length="910" mass="99100">MSSAASIAADGSVVEAFLLFVSPAGSLVLLLCHSSAGARTLSSSVAKGESEAPRTEALSRPFSCSFLPPAASFCSSAIPLLGPGHFLLPSQRSQGGAVPEICEYYAASNIFPEITQTSTCPSPPVLLRNDGFRMNPTKNSAEAGDHFDVYVGVSCQSFLSVRELRIDIGYRGRHNREEFARLVERTSTGFWVHPAETVPPNLALSDHTSGSSDPAPVDLHLRDSLSLHRIARSWETERQGGGGAKTGHSKRNNCSTSVERQGTGPATSYLSGDDKGAATDAERDGAVRLNTDPTDSHVCLSDSENGCFREDGEDGDGDPADVDDNECAEASDLALQEVVFRQPDAAPQASGHIHRGAGARFPSPSSEERRVHVNYRPSSAQTSPPDISCTHRWIIPKATPEDPTETAITSRPAGPAISTPSLLSLLDFQDRASKLRQEKEESRSQQNHPSEGGRVSKTNKHTNPGRRQNRKIPNAPLRPPCDAPLPFFPNMPVRPTARDPGISESEQAYSLPPNHSSFDLRCHLFPVPLKAGGVPAFIILSGPPSRVSTSSEEDERRACTRKSSEDRNQTDEPPAHFPADPASAMINGQAICLSVLQLSFDLRKTSQSGLSESTDDPASSHGTSRVFFDADNRQTCRERQTAEECVGKSEDEENELEPSDAVKGMDDMPLICPPDRAKRKKNSDKSHFYYRACIVRGVPSILFEQNDVRSILRSSLRSALFSLFPDDFPGGVKIHKWKGGSVCASIEFSSRGMYKRASGLMTGTFETVMSFVLQSCSPPPALCTISFESLPLSLSSDNYGKTYRCAHAEYAVQSGFQFQAPRSLFMSAFPTAIPEVRILKVHRLGQRELASRDWSCQLLLRTVLINEEMCRSMKGAGSSFWLSVQDTKGTAKSRVYKLRFELMARRCGLL</sequence>
<evidence type="ECO:0000313" key="2">
    <source>
        <dbReference type="EMBL" id="CEM53848.1"/>
    </source>
</evidence>
<feature type="region of interest" description="Disordered" evidence="1">
    <location>
        <begin position="434"/>
        <end position="510"/>
    </location>
</feature>
<dbReference type="VEuPathDB" id="CryptoDB:Cvel_2054"/>
<feature type="compositionally biased region" description="Basic and acidic residues" evidence="1">
    <location>
        <begin position="628"/>
        <end position="649"/>
    </location>
</feature>
<feature type="region of interest" description="Disordered" evidence="1">
    <location>
        <begin position="234"/>
        <end position="321"/>
    </location>
</feature>
<accession>A0A0G4I9L4</accession>
<feature type="compositionally biased region" description="Basic and acidic residues" evidence="1">
    <location>
        <begin position="554"/>
        <end position="574"/>
    </location>
</feature>
<organism evidence="2">
    <name type="scientific">Chromera velia CCMP2878</name>
    <dbReference type="NCBI Taxonomy" id="1169474"/>
    <lineage>
        <taxon>Eukaryota</taxon>
        <taxon>Sar</taxon>
        <taxon>Alveolata</taxon>
        <taxon>Colpodellida</taxon>
        <taxon>Chromeraceae</taxon>
        <taxon>Chromera</taxon>
    </lineage>
</organism>
<protein>
    <submittedName>
        <fullName evidence="2">Uncharacterized protein</fullName>
    </submittedName>
</protein>
<feature type="region of interest" description="Disordered" evidence="1">
    <location>
        <begin position="607"/>
        <end position="668"/>
    </location>
</feature>
<gene>
    <name evidence="2" type="ORF">Cvel_2054</name>
</gene>
<feature type="compositionally biased region" description="Basic and acidic residues" evidence="1">
    <location>
        <begin position="434"/>
        <end position="443"/>
    </location>
</feature>
<feature type="compositionally biased region" description="Acidic residues" evidence="1">
    <location>
        <begin position="311"/>
        <end position="321"/>
    </location>
</feature>
<feature type="region of interest" description="Disordered" evidence="1">
    <location>
        <begin position="345"/>
        <end position="370"/>
    </location>
</feature>
<feature type="region of interest" description="Disordered" evidence="1">
    <location>
        <begin position="397"/>
        <end position="419"/>
    </location>
</feature>